<dbReference type="Gene3D" id="1.10.3460.10">
    <property type="entry name" value="Chlorophyll a/b binding protein domain"/>
    <property type="match status" value="1"/>
</dbReference>
<comment type="subcellular location">
    <subcellularLocation>
        <location evidence="1">Plastid</location>
        <location evidence="1">Chloroplast</location>
    </subcellularLocation>
</comment>
<reference evidence="8 9" key="1">
    <citation type="submission" date="2024-10" db="EMBL/GenBank/DDBJ databases">
        <title>Updated reference genomes for cyclostephanoid diatoms.</title>
        <authorList>
            <person name="Roberts W.R."/>
            <person name="Alverson A.J."/>
        </authorList>
    </citation>
    <scope>NUCLEOTIDE SEQUENCE [LARGE SCALE GENOMIC DNA]</scope>
    <source>
        <strain evidence="8 9">AJA232-27</strain>
    </source>
</reference>
<keyword evidence="3" id="KW-0150">Chloroplast</keyword>
<keyword evidence="6" id="KW-0175">Coiled coil</keyword>
<feature type="coiled-coil region" evidence="6">
    <location>
        <begin position="6"/>
        <end position="82"/>
    </location>
</feature>
<dbReference type="AlphaFoldDB" id="A0ABD3N0P3"/>
<evidence type="ECO:0000256" key="5">
    <source>
        <dbReference type="ARBA" id="ARBA00023243"/>
    </source>
</evidence>
<sequence length="277" mass="30483">MDAKSKVDLEFRLQQQEAMMDRLAHEMATKTRKISELEDEIESKNWEVETMKEKLRESEKTLEGVQCELESALKRATAAEAAAAAAAGENGRGRSIGEDAGDDDDNNKSENNIAYISSNGARSPSASPVKSVLAVECSHLVPARKNVITTDEKKLQEPEAGAAMPTVGFVGEDDDRPPALILRDYREAEIRHGRLAMLAAIIWPLQEILDRIFIPDSFGSTTVIYGGTTLPFTPLIMTFFMLNLGYLDIYSSEVKENVTGDAKRVKKDEDDVESAAV</sequence>
<name>A0ABD3N0P3_9STRA</name>
<evidence type="ECO:0000256" key="6">
    <source>
        <dbReference type="SAM" id="Coils"/>
    </source>
</evidence>
<evidence type="ECO:0000256" key="2">
    <source>
        <dbReference type="ARBA" id="ARBA00005933"/>
    </source>
</evidence>
<comment type="caution">
    <text evidence="8">The sequence shown here is derived from an EMBL/GenBank/DDBJ whole genome shotgun (WGS) entry which is preliminary data.</text>
</comment>
<dbReference type="Pfam" id="PF00504">
    <property type="entry name" value="Chloroa_b-bind"/>
    <property type="match status" value="1"/>
</dbReference>
<comment type="similarity">
    <text evidence="2">Belongs to the fucoxanthin chlorophyll protein family.</text>
</comment>
<protein>
    <submittedName>
        <fullName evidence="8">Uncharacterized protein</fullName>
    </submittedName>
</protein>
<accession>A0ABD3N0P3</accession>
<dbReference type="InterPro" id="IPR022796">
    <property type="entry name" value="Chloroa_b-bind"/>
</dbReference>
<proteinExistence type="inferred from homology"/>
<evidence type="ECO:0000256" key="7">
    <source>
        <dbReference type="SAM" id="MobiDB-lite"/>
    </source>
</evidence>
<gene>
    <name evidence="8" type="ORF">ACHAWU_007001</name>
</gene>
<dbReference type="GO" id="GO:0009507">
    <property type="term" value="C:chloroplast"/>
    <property type="evidence" value="ECO:0007669"/>
    <property type="project" value="UniProtKB-SubCell"/>
</dbReference>
<dbReference type="Proteomes" id="UP001530293">
    <property type="component" value="Unassembled WGS sequence"/>
</dbReference>
<feature type="region of interest" description="Disordered" evidence="7">
    <location>
        <begin position="85"/>
        <end position="112"/>
    </location>
</feature>
<keyword evidence="5" id="KW-0437">Light-harvesting polypeptide</keyword>
<evidence type="ECO:0000256" key="1">
    <source>
        <dbReference type="ARBA" id="ARBA00004229"/>
    </source>
</evidence>
<dbReference type="SUPFAM" id="SSF103511">
    <property type="entry name" value="Chlorophyll a-b binding protein"/>
    <property type="match status" value="1"/>
</dbReference>
<evidence type="ECO:0000256" key="3">
    <source>
        <dbReference type="ARBA" id="ARBA00022528"/>
    </source>
</evidence>
<evidence type="ECO:0000313" key="8">
    <source>
        <dbReference type="EMBL" id="KAL3769247.1"/>
    </source>
</evidence>
<evidence type="ECO:0000313" key="9">
    <source>
        <dbReference type="Proteomes" id="UP001530293"/>
    </source>
</evidence>
<dbReference type="EMBL" id="JALLBG020000056">
    <property type="protein sequence ID" value="KAL3769247.1"/>
    <property type="molecule type" value="Genomic_DNA"/>
</dbReference>
<keyword evidence="4" id="KW-0934">Plastid</keyword>
<evidence type="ECO:0000256" key="4">
    <source>
        <dbReference type="ARBA" id="ARBA00022640"/>
    </source>
</evidence>
<organism evidence="8 9">
    <name type="scientific">Discostella pseudostelligera</name>
    <dbReference type="NCBI Taxonomy" id="259834"/>
    <lineage>
        <taxon>Eukaryota</taxon>
        <taxon>Sar</taxon>
        <taxon>Stramenopiles</taxon>
        <taxon>Ochrophyta</taxon>
        <taxon>Bacillariophyta</taxon>
        <taxon>Coscinodiscophyceae</taxon>
        <taxon>Thalassiosirophycidae</taxon>
        <taxon>Stephanodiscales</taxon>
        <taxon>Stephanodiscaceae</taxon>
        <taxon>Discostella</taxon>
    </lineage>
</organism>
<dbReference type="GO" id="GO:0030076">
    <property type="term" value="C:light-harvesting complex"/>
    <property type="evidence" value="ECO:0007669"/>
    <property type="project" value="UniProtKB-KW"/>
</dbReference>
<keyword evidence="9" id="KW-1185">Reference proteome</keyword>